<dbReference type="AlphaFoldDB" id="A0A1H1TM74"/>
<protein>
    <submittedName>
        <fullName evidence="1">Uncharacterized protein</fullName>
    </submittedName>
</protein>
<name>A0A1H1TM74_9MICC</name>
<dbReference type="Proteomes" id="UP000198751">
    <property type="component" value="Chromosome I"/>
</dbReference>
<keyword evidence="2" id="KW-1185">Reference proteome</keyword>
<gene>
    <name evidence="1" type="ORF">SAMN04489743_0450</name>
</gene>
<proteinExistence type="predicted"/>
<organism evidence="1 2">
    <name type="scientific">Pseudarthrobacter equi</name>
    <dbReference type="NCBI Taxonomy" id="728066"/>
    <lineage>
        <taxon>Bacteria</taxon>
        <taxon>Bacillati</taxon>
        <taxon>Actinomycetota</taxon>
        <taxon>Actinomycetes</taxon>
        <taxon>Micrococcales</taxon>
        <taxon>Micrococcaceae</taxon>
        <taxon>Pseudarthrobacter</taxon>
    </lineage>
</organism>
<evidence type="ECO:0000313" key="2">
    <source>
        <dbReference type="Proteomes" id="UP000198751"/>
    </source>
</evidence>
<sequence>MEEDAGYYEIFYKNATNQIVENAVVEIVDLGDGQLLDEPFKLGPLRPGKSDSLVTAMKVYPDPVALRATFRDAQGISWTRFMGKLEPEGGAEQPSWWKSLTVDWERLLMAPIPALALVLAEFTRDVGQVMAVTTKLLSVTLAGSAKIFAAALVGGVGFVGQTFVEVGRAAMDLFRRR</sequence>
<accession>A0A1H1TM74</accession>
<dbReference type="EMBL" id="LT629779">
    <property type="protein sequence ID" value="SDS61425.1"/>
    <property type="molecule type" value="Genomic_DNA"/>
</dbReference>
<reference evidence="2" key="1">
    <citation type="submission" date="2016-10" db="EMBL/GenBank/DDBJ databases">
        <authorList>
            <person name="Varghese N."/>
            <person name="Submissions S."/>
        </authorList>
    </citation>
    <scope>NUCLEOTIDE SEQUENCE [LARGE SCALE GENOMIC DNA]</scope>
    <source>
        <strain evidence="2">IMMIB L-1606</strain>
    </source>
</reference>
<evidence type="ECO:0000313" key="1">
    <source>
        <dbReference type="EMBL" id="SDS61425.1"/>
    </source>
</evidence>